<evidence type="ECO:0000256" key="2">
    <source>
        <dbReference type="PROSITE-ProRule" id="PRU00284"/>
    </source>
</evidence>
<dbReference type="Proteomes" id="UP000321089">
    <property type="component" value="Unassembled WGS sequence"/>
</dbReference>
<dbReference type="SMART" id="SM00283">
    <property type="entry name" value="MA"/>
    <property type="match status" value="1"/>
</dbReference>
<reference evidence="7 11" key="2">
    <citation type="submission" date="2019-05" db="EMBL/GenBank/DDBJ databases">
        <authorList>
            <person name="Schori C."/>
            <person name="Ahrens C."/>
        </authorList>
    </citation>
    <scope>NUCLEOTIDE SEQUENCE [LARGE SCALE GENOMIC DNA]</scope>
    <source>
        <strain evidence="7 11">DSM 10702</strain>
    </source>
</reference>
<dbReference type="EMBL" id="CP040626">
    <property type="protein sequence ID" value="QMW91467.1"/>
    <property type="molecule type" value="Genomic_DNA"/>
</dbReference>
<evidence type="ECO:0000313" key="7">
    <source>
        <dbReference type="EMBL" id="QMW91467.1"/>
    </source>
</evidence>
<dbReference type="EMBL" id="BKBC01000007">
    <property type="protein sequence ID" value="GEQ20329.1"/>
    <property type="molecule type" value="Genomic_DNA"/>
</dbReference>
<dbReference type="KEGG" id="cbut:ATN24_12390"/>
<feature type="domain" description="Methyl-accepting transducer" evidence="3">
    <location>
        <begin position="1"/>
        <end position="176"/>
    </location>
</feature>
<dbReference type="Pfam" id="PF00015">
    <property type="entry name" value="MCPsignal"/>
    <property type="match status" value="1"/>
</dbReference>
<proteinExistence type="predicted"/>
<organism evidence="4 9">
    <name type="scientific">Clostridium butyricum</name>
    <dbReference type="NCBI Taxonomy" id="1492"/>
    <lineage>
        <taxon>Bacteria</taxon>
        <taxon>Bacillati</taxon>
        <taxon>Bacillota</taxon>
        <taxon>Clostridia</taxon>
        <taxon>Eubacteriales</taxon>
        <taxon>Clostridiaceae</taxon>
        <taxon>Clostridium</taxon>
    </lineage>
</organism>
<dbReference type="EMBL" id="LRDH01000096">
    <property type="protein sequence ID" value="PPV15948.1"/>
    <property type="molecule type" value="Genomic_DNA"/>
</dbReference>
<reference evidence="5 10" key="4">
    <citation type="submission" date="2020-01" db="EMBL/GenBank/DDBJ databases">
        <title>Genome sequence of a 1,3-propanediol producer, Clostridium butyricum S3.</title>
        <authorList>
            <person name="Zhou J."/>
        </authorList>
    </citation>
    <scope>NUCLEOTIDE SEQUENCE [LARGE SCALE GENOMIC DNA]</scope>
    <source>
        <strain evidence="5 10">S3</strain>
    </source>
</reference>
<dbReference type="InterPro" id="IPR004089">
    <property type="entry name" value="MCPsignal_dom"/>
</dbReference>
<dbReference type="GeneID" id="92944694"/>
<evidence type="ECO:0000256" key="1">
    <source>
        <dbReference type="ARBA" id="ARBA00023224"/>
    </source>
</evidence>
<dbReference type="EMBL" id="WOFV02000004">
    <property type="protein sequence ID" value="NAS16732.1"/>
    <property type="molecule type" value="Genomic_DNA"/>
</dbReference>
<gene>
    <name evidence="6" type="ORF">AWN73_02365</name>
    <name evidence="4" type="ORF">CBU02nite_08350</name>
    <name evidence="7" type="ORF">FF104_10985</name>
    <name evidence="5" type="ORF">GND98_002270</name>
</gene>
<dbReference type="PANTHER" id="PTHR32089">
    <property type="entry name" value="METHYL-ACCEPTING CHEMOTAXIS PROTEIN MCPB"/>
    <property type="match status" value="1"/>
</dbReference>
<evidence type="ECO:0000313" key="9">
    <source>
        <dbReference type="Proteomes" id="UP000321089"/>
    </source>
</evidence>
<protein>
    <submittedName>
        <fullName evidence="5">Chemotaxis protein</fullName>
    </submittedName>
</protein>
<evidence type="ECO:0000313" key="10">
    <source>
        <dbReference type="Proteomes" id="UP000474042"/>
    </source>
</evidence>
<evidence type="ECO:0000313" key="8">
    <source>
        <dbReference type="Proteomes" id="UP000238081"/>
    </source>
</evidence>
<dbReference type="PANTHER" id="PTHR32089:SF112">
    <property type="entry name" value="LYSOZYME-LIKE PROTEIN-RELATED"/>
    <property type="match status" value="1"/>
</dbReference>
<name>A0A0A6Q254_CLOBU</name>
<reference evidence="4 9" key="3">
    <citation type="submission" date="2019-07" db="EMBL/GenBank/DDBJ databases">
        <title>Whole genome shotgun sequence of Clostridium butyricum NBRC 3858.</title>
        <authorList>
            <person name="Hosoyama A."/>
            <person name="Uohara A."/>
            <person name="Ohji S."/>
            <person name="Ichikawa N."/>
        </authorList>
    </citation>
    <scope>NUCLEOTIDE SEQUENCE [LARGE SCALE GENOMIC DNA]</scope>
    <source>
        <strain evidence="4 9">NBRC 3858</strain>
    </source>
</reference>
<dbReference type="Proteomes" id="UP000515243">
    <property type="component" value="Chromosome 1"/>
</dbReference>
<keyword evidence="1 2" id="KW-0807">Transducer</keyword>
<sequence length="176" mass="18883">MSNELDNNVNIKDEVKNITKNLVESLSQISAGINEVAVGVQQLAEMNTQLLRETNEANKKAKNSDEIVGIIQDISKQTTLLGLNASIEAARAGDSGKGFAVVAQEIRKLSNTSKESINKIDTIIKYISNSISSIDDSLNSTNEISQNQSAALQQITASVEELNSTAHLLGTIADKL</sequence>
<dbReference type="Gene3D" id="1.10.287.950">
    <property type="entry name" value="Methyl-accepting chemotaxis protein"/>
    <property type="match status" value="1"/>
</dbReference>
<dbReference type="GO" id="GO:0007165">
    <property type="term" value="P:signal transduction"/>
    <property type="evidence" value="ECO:0007669"/>
    <property type="project" value="UniProtKB-KW"/>
</dbReference>
<dbReference type="OrthoDB" id="9807021at2"/>
<evidence type="ECO:0000313" key="6">
    <source>
        <dbReference type="EMBL" id="PPV15948.1"/>
    </source>
</evidence>
<dbReference type="GO" id="GO:0016020">
    <property type="term" value="C:membrane"/>
    <property type="evidence" value="ECO:0007669"/>
    <property type="project" value="InterPro"/>
</dbReference>
<dbReference type="RefSeq" id="WP_002580626.1">
    <property type="nucleotide sequence ID" value="NZ_AP019716.1"/>
</dbReference>
<evidence type="ECO:0000313" key="11">
    <source>
        <dbReference type="Proteomes" id="UP000515243"/>
    </source>
</evidence>
<evidence type="ECO:0000313" key="4">
    <source>
        <dbReference type="EMBL" id="GEQ20329.1"/>
    </source>
</evidence>
<evidence type="ECO:0000313" key="5">
    <source>
        <dbReference type="EMBL" id="NAS16732.1"/>
    </source>
</evidence>
<dbReference type="AlphaFoldDB" id="A0A0A6Q254"/>
<dbReference type="PROSITE" id="PS50111">
    <property type="entry name" value="CHEMOTAXIS_TRANSDUC_2"/>
    <property type="match status" value="1"/>
</dbReference>
<dbReference type="Proteomes" id="UP000238081">
    <property type="component" value="Unassembled WGS sequence"/>
</dbReference>
<dbReference type="Proteomes" id="UP000474042">
    <property type="component" value="Unassembled WGS sequence"/>
</dbReference>
<accession>A0A0A6Q254</accession>
<dbReference type="SUPFAM" id="SSF58104">
    <property type="entry name" value="Methyl-accepting chemotaxis protein (MCP) signaling domain"/>
    <property type="match status" value="1"/>
</dbReference>
<reference evidence="6 8" key="1">
    <citation type="submission" date="2016-01" db="EMBL/GenBank/DDBJ databases">
        <title>Characterization of the Clostridium difficile lineages that are prevalent in Hong Kong and China.</title>
        <authorList>
            <person name="Kwok J.S.-L."/>
            <person name="Lam W.-Y."/>
            <person name="Ip M."/>
            <person name="Chan T.-F."/>
            <person name="Hawkey P.M."/>
            <person name="Tsui S.K.-W."/>
        </authorList>
    </citation>
    <scope>NUCLEOTIDE SEQUENCE [LARGE SCALE GENOMIC DNA]</scope>
    <source>
        <strain evidence="6 8">300064</strain>
    </source>
</reference>
<evidence type="ECO:0000259" key="3">
    <source>
        <dbReference type="PROSITE" id="PS50111"/>
    </source>
</evidence>